<keyword evidence="2" id="KW-1185">Reference proteome</keyword>
<evidence type="ECO:0000313" key="2">
    <source>
        <dbReference type="Proteomes" id="UP001175271"/>
    </source>
</evidence>
<sequence>MVSFSHRNDPMMWRLVPLVVMVYPTHGLQPRYSEIPISVISSMIQAPRTYEDKSTCMRDAYKERKIAFSTRMEGGKITCIFYDKVEGFKKEADPKEGRQQTFLLDLRDIKQCDSSRNMDVRTLLSGKCDLPGDLCAQMEILYAYCKKTHDNPSCMTDKKEESGCGYDFRFLHDFGMCVGTVTLNSARTGDQLKEECALRNALPIKIEKSAQNNALSIFKMQACIGLVTDSPDALEKYRWLLDDSQYDFELGLLDRGKSPDEFFVERRDGRWIPTTSCDAVFCIEDQGQGKKKSEKCQDDQQMIKGVCCFAIRKPDGEECCPPNTRPRASEIEAGRDRCCAQDGPCEP</sequence>
<proteinExistence type="predicted"/>
<accession>A0AA39II06</accession>
<organism evidence="1 2">
    <name type="scientific">Steinernema hermaphroditum</name>
    <dbReference type="NCBI Taxonomy" id="289476"/>
    <lineage>
        <taxon>Eukaryota</taxon>
        <taxon>Metazoa</taxon>
        <taxon>Ecdysozoa</taxon>
        <taxon>Nematoda</taxon>
        <taxon>Chromadorea</taxon>
        <taxon>Rhabditida</taxon>
        <taxon>Tylenchina</taxon>
        <taxon>Panagrolaimomorpha</taxon>
        <taxon>Strongyloidoidea</taxon>
        <taxon>Steinernematidae</taxon>
        <taxon>Steinernema</taxon>
    </lineage>
</organism>
<reference evidence="1" key="1">
    <citation type="submission" date="2023-06" db="EMBL/GenBank/DDBJ databases">
        <title>Genomic analysis of the entomopathogenic nematode Steinernema hermaphroditum.</title>
        <authorList>
            <person name="Schwarz E.M."/>
            <person name="Heppert J.K."/>
            <person name="Baniya A."/>
            <person name="Schwartz H.T."/>
            <person name="Tan C.-H."/>
            <person name="Antoshechkin I."/>
            <person name="Sternberg P.W."/>
            <person name="Goodrich-Blair H."/>
            <person name="Dillman A.R."/>
        </authorList>
    </citation>
    <scope>NUCLEOTIDE SEQUENCE</scope>
    <source>
        <strain evidence="1">PS9179</strain>
        <tissue evidence="1">Whole animal</tissue>
    </source>
</reference>
<protein>
    <submittedName>
        <fullName evidence="1">Uncharacterized protein</fullName>
    </submittedName>
</protein>
<name>A0AA39II06_9BILA</name>
<gene>
    <name evidence="1" type="ORF">QR680_008150</name>
</gene>
<evidence type="ECO:0000313" key="1">
    <source>
        <dbReference type="EMBL" id="KAK0423444.1"/>
    </source>
</evidence>
<comment type="caution">
    <text evidence="1">The sequence shown here is derived from an EMBL/GenBank/DDBJ whole genome shotgun (WGS) entry which is preliminary data.</text>
</comment>
<dbReference type="Proteomes" id="UP001175271">
    <property type="component" value="Unassembled WGS sequence"/>
</dbReference>
<dbReference type="EMBL" id="JAUCMV010000001">
    <property type="protein sequence ID" value="KAK0423444.1"/>
    <property type="molecule type" value="Genomic_DNA"/>
</dbReference>
<dbReference type="AlphaFoldDB" id="A0AA39II06"/>